<evidence type="ECO:0000256" key="4">
    <source>
        <dbReference type="ARBA" id="ARBA00022989"/>
    </source>
</evidence>
<keyword evidence="10" id="KW-1185">Reference proteome</keyword>
<evidence type="ECO:0000256" key="3">
    <source>
        <dbReference type="ARBA" id="ARBA00022692"/>
    </source>
</evidence>
<evidence type="ECO:0000256" key="1">
    <source>
        <dbReference type="ARBA" id="ARBA00004651"/>
    </source>
</evidence>
<accession>A0A2U3ABY7</accession>
<keyword evidence="5 6" id="KW-0472">Membrane</keyword>
<name>A0A2U3ABY7_9BACL</name>
<evidence type="ECO:0000313" key="8">
    <source>
        <dbReference type="EMBL" id="TDR36935.1"/>
    </source>
</evidence>
<dbReference type="GO" id="GO:0016491">
    <property type="term" value="F:oxidoreductase activity"/>
    <property type="evidence" value="ECO:0007669"/>
    <property type="project" value="UniProtKB-KW"/>
</dbReference>
<dbReference type="OrthoDB" id="2989516at2"/>
<evidence type="ECO:0000313" key="10">
    <source>
        <dbReference type="Proteomes" id="UP000294641"/>
    </source>
</evidence>
<dbReference type="EC" id="1.9.3.1" evidence="7"/>
<dbReference type="AlphaFoldDB" id="A0A2U3ABY7"/>
<dbReference type="InterPro" id="IPR005171">
    <property type="entry name" value="Cyt_c_oxidase_su4_prok"/>
</dbReference>
<evidence type="ECO:0000313" key="7">
    <source>
        <dbReference type="EMBL" id="STX08972.1"/>
    </source>
</evidence>
<dbReference type="EMBL" id="SNZG01000022">
    <property type="protein sequence ID" value="TDR36935.1"/>
    <property type="molecule type" value="Genomic_DNA"/>
</dbReference>
<sequence>MSEETTLTPRTEKEFEYDRKRAARGMRKQVAAFAMMILFTFVAFAAVQAGFPANFIGPVILLLAGVQVALQFYFFMHWDEKGSGTAQFFMYSAILVAFTMVLTFVTIIWWGE</sequence>
<comment type="subcellular location">
    <subcellularLocation>
        <location evidence="1">Cell membrane</location>
        <topology evidence="1">Multi-pass membrane protein</topology>
    </subcellularLocation>
</comment>
<reference evidence="8 10" key="2">
    <citation type="submission" date="2019-03" db="EMBL/GenBank/DDBJ databases">
        <title>Genomic Encyclopedia of Type Strains, Phase IV (KMG-IV): sequencing the most valuable type-strain genomes for metagenomic binning, comparative biology and taxonomic classification.</title>
        <authorList>
            <person name="Goeker M."/>
        </authorList>
    </citation>
    <scope>NUCLEOTIDE SEQUENCE [LARGE SCALE GENOMIC DNA]</scope>
    <source>
        <strain evidence="8 10">DSM 20580</strain>
    </source>
</reference>
<keyword evidence="2" id="KW-1003">Cell membrane</keyword>
<evidence type="ECO:0000256" key="5">
    <source>
        <dbReference type="ARBA" id="ARBA00023136"/>
    </source>
</evidence>
<dbReference type="GO" id="GO:0005886">
    <property type="term" value="C:plasma membrane"/>
    <property type="evidence" value="ECO:0007669"/>
    <property type="project" value="UniProtKB-SubCell"/>
</dbReference>
<dbReference type="RefSeq" id="WP_109349933.1">
    <property type="nucleotide sequence ID" value="NZ_BJUE01000024.1"/>
</dbReference>
<evidence type="ECO:0000313" key="9">
    <source>
        <dbReference type="Proteomes" id="UP000254330"/>
    </source>
</evidence>
<dbReference type="Proteomes" id="UP000254330">
    <property type="component" value="Unassembled WGS sequence"/>
</dbReference>
<keyword evidence="4 6" id="KW-1133">Transmembrane helix</keyword>
<proteinExistence type="predicted"/>
<gene>
    <name evidence="7" type="primary">caaD</name>
    <name evidence="8" type="ORF">DFR61_12219</name>
    <name evidence="7" type="ORF">NCTC10597_00641</name>
</gene>
<comment type="caution">
    <text evidence="7">The sequence shown here is derived from an EMBL/GenBank/DDBJ whole genome shotgun (WGS) entry which is preliminary data.</text>
</comment>
<protein>
    <submittedName>
        <fullName evidence="7 8">Cytochrome c oxidase subunit 4</fullName>
        <ecNumber evidence="7">1.9.3.1</ecNumber>
    </submittedName>
</protein>
<evidence type="ECO:0000256" key="6">
    <source>
        <dbReference type="SAM" id="Phobius"/>
    </source>
</evidence>
<organism evidence="7 9">
    <name type="scientific">Kurthia zopfii</name>
    <dbReference type="NCBI Taxonomy" id="1650"/>
    <lineage>
        <taxon>Bacteria</taxon>
        <taxon>Bacillati</taxon>
        <taxon>Bacillota</taxon>
        <taxon>Bacilli</taxon>
        <taxon>Bacillales</taxon>
        <taxon>Caryophanaceae</taxon>
        <taxon>Kurthia</taxon>
    </lineage>
</organism>
<keyword evidence="7" id="KW-0560">Oxidoreductase</keyword>
<evidence type="ECO:0000256" key="2">
    <source>
        <dbReference type="ARBA" id="ARBA00022475"/>
    </source>
</evidence>
<dbReference type="EMBL" id="UGNP01000001">
    <property type="protein sequence ID" value="STX08972.1"/>
    <property type="molecule type" value="Genomic_DNA"/>
</dbReference>
<dbReference type="Proteomes" id="UP000294641">
    <property type="component" value="Unassembled WGS sequence"/>
</dbReference>
<feature type="transmembrane region" description="Helical" evidence="6">
    <location>
        <begin position="88"/>
        <end position="110"/>
    </location>
</feature>
<feature type="transmembrane region" description="Helical" evidence="6">
    <location>
        <begin position="55"/>
        <end position="76"/>
    </location>
</feature>
<dbReference type="Pfam" id="PF03626">
    <property type="entry name" value="COX4_pro"/>
    <property type="match status" value="1"/>
</dbReference>
<keyword evidence="3 6" id="KW-0812">Transmembrane</keyword>
<reference evidence="7 9" key="1">
    <citation type="submission" date="2018-06" db="EMBL/GenBank/DDBJ databases">
        <authorList>
            <consortium name="Pathogen Informatics"/>
            <person name="Doyle S."/>
        </authorList>
    </citation>
    <scope>NUCLEOTIDE SEQUENCE [LARGE SCALE GENOMIC DNA]</scope>
    <source>
        <strain evidence="7 9">NCTC10597</strain>
    </source>
</reference>
<feature type="transmembrane region" description="Helical" evidence="6">
    <location>
        <begin position="30"/>
        <end position="49"/>
    </location>
</feature>